<dbReference type="AlphaFoldDB" id="A0A5J4ZHC8"/>
<proteinExistence type="predicted"/>
<reference evidence="1 2" key="1">
    <citation type="submission" date="2019-09" db="EMBL/GenBank/DDBJ databases">
        <title>A chromosome-level genome assembly of the Chinese tupelo Nyssa sinensis.</title>
        <authorList>
            <person name="Yang X."/>
            <person name="Kang M."/>
            <person name="Yang Y."/>
            <person name="Xiong H."/>
            <person name="Wang M."/>
            <person name="Zhang Z."/>
            <person name="Wang Z."/>
            <person name="Wu H."/>
            <person name="Ma T."/>
            <person name="Liu J."/>
            <person name="Xi Z."/>
        </authorList>
    </citation>
    <scope>NUCLEOTIDE SEQUENCE [LARGE SCALE GENOMIC DNA]</scope>
    <source>
        <strain evidence="1">J267</strain>
        <tissue evidence="1">Leaf</tissue>
    </source>
</reference>
<name>A0A5J4ZHC8_9ASTE</name>
<keyword evidence="2" id="KW-1185">Reference proteome</keyword>
<gene>
    <name evidence="1" type="ORF">F0562_017772</name>
</gene>
<dbReference type="OrthoDB" id="1937804at2759"/>
<organism evidence="1 2">
    <name type="scientific">Nyssa sinensis</name>
    <dbReference type="NCBI Taxonomy" id="561372"/>
    <lineage>
        <taxon>Eukaryota</taxon>
        <taxon>Viridiplantae</taxon>
        <taxon>Streptophyta</taxon>
        <taxon>Embryophyta</taxon>
        <taxon>Tracheophyta</taxon>
        <taxon>Spermatophyta</taxon>
        <taxon>Magnoliopsida</taxon>
        <taxon>eudicotyledons</taxon>
        <taxon>Gunneridae</taxon>
        <taxon>Pentapetalae</taxon>
        <taxon>asterids</taxon>
        <taxon>Cornales</taxon>
        <taxon>Nyssaceae</taxon>
        <taxon>Nyssa</taxon>
    </lineage>
</organism>
<evidence type="ECO:0000313" key="2">
    <source>
        <dbReference type="Proteomes" id="UP000325577"/>
    </source>
</evidence>
<dbReference type="EMBL" id="CM018051">
    <property type="protein sequence ID" value="KAA8517479.1"/>
    <property type="molecule type" value="Genomic_DNA"/>
</dbReference>
<evidence type="ECO:0000313" key="1">
    <source>
        <dbReference type="EMBL" id="KAA8517479.1"/>
    </source>
</evidence>
<sequence length="213" mass="24199">MPWGEFTPMLEDVMILLRLPFFGHRTSSSLRPNETEVEVVDFLTSCFPKSASYPIAFTPKGSKGGRKANFMAWMTYFFKDLESIKQQEDDVHRDANVGTRQGPSVGIHVVSHVLLSFGCYLMEHISAVSHRSWKELIMSLAHDLDTPYFYELIRKLGKEIKIYLTSVLLKVQASSMPLTANVHESQDIVAATQGKKRTHPILESTKVRLVERL</sequence>
<protein>
    <submittedName>
        <fullName evidence="1">Uncharacterized protein</fullName>
    </submittedName>
</protein>
<accession>A0A5J4ZHC8</accession>
<dbReference type="Proteomes" id="UP000325577">
    <property type="component" value="Linkage Group LG8"/>
</dbReference>